<dbReference type="SUPFAM" id="SSF54001">
    <property type="entry name" value="Cysteine proteinases"/>
    <property type="match status" value="1"/>
</dbReference>
<dbReference type="Gene3D" id="3.90.1720.10">
    <property type="entry name" value="endopeptidase domain like (from Nostoc punctiforme)"/>
    <property type="match status" value="1"/>
</dbReference>
<dbReference type="PROSITE" id="PS51935">
    <property type="entry name" value="NLPC_P60"/>
    <property type="match status" value="1"/>
</dbReference>
<evidence type="ECO:0000256" key="1">
    <source>
        <dbReference type="ARBA" id="ARBA00007074"/>
    </source>
</evidence>
<dbReference type="InterPro" id="IPR000064">
    <property type="entry name" value="NLP_P60_dom"/>
</dbReference>
<dbReference type="Proteomes" id="UP000179642">
    <property type="component" value="Unassembled WGS sequence"/>
</dbReference>
<dbReference type="InterPro" id="IPR051794">
    <property type="entry name" value="PG_Endopeptidase_C40"/>
</dbReference>
<keyword evidence="3" id="KW-0378">Hydrolase</keyword>
<evidence type="ECO:0000259" key="6">
    <source>
        <dbReference type="PROSITE" id="PS51935"/>
    </source>
</evidence>
<keyword evidence="4" id="KW-0788">Thiol protease</keyword>
<dbReference type="PANTHER" id="PTHR47359:SF3">
    <property type="entry name" value="NLP_P60 DOMAIN-CONTAINING PROTEIN-RELATED"/>
    <property type="match status" value="1"/>
</dbReference>
<comment type="caution">
    <text evidence="7">The sequence shown here is derived from an EMBL/GenBank/DDBJ whole genome shotgun (WGS) entry which is preliminary data.</text>
</comment>
<feature type="domain" description="NlpC/P60" evidence="6">
    <location>
        <begin position="462"/>
        <end position="580"/>
    </location>
</feature>
<feature type="region of interest" description="Disordered" evidence="5">
    <location>
        <begin position="71"/>
        <end position="170"/>
    </location>
</feature>
<keyword evidence="8" id="KW-1185">Reference proteome</keyword>
<evidence type="ECO:0000256" key="4">
    <source>
        <dbReference type="ARBA" id="ARBA00022807"/>
    </source>
</evidence>
<proteinExistence type="inferred from homology"/>
<dbReference type="InterPro" id="IPR038765">
    <property type="entry name" value="Papain-like_cys_pep_sf"/>
</dbReference>
<evidence type="ECO:0000256" key="3">
    <source>
        <dbReference type="ARBA" id="ARBA00022801"/>
    </source>
</evidence>
<dbReference type="GO" id="GO:0006508">
    <property type="term" value="P:proteolysis"/>
    <property type="evidence" value="ECO:0007669"/>
    <property type="project" value="UniProtKB-KW"/>
</dbReference>
<feature type="compositionally biased region" description="Low complexity" evidence="5">
    <location>
        <begin position="437"/>
        <end position="463"/>
    </location>
</feature>
<evidence type="ECO:0000313" key="8">
    <source>
        <dbReference type="Proteomes" id="UP000179642"/>
    </source>
</evidence>
<keyword evidence="2" id="KW-0645">Protease</keyword>
<name>A0A1S2QGL9_9ACTN</name>
<evidence type="ECO:0000256" key="2">
    <source>
        <dbReference type="ARBA" id="ARBA00022670"/>
    </source>
</evidence>
<dbReference type="Pfam" id="PF00877">
    <property type="entry name" value="NLPC_P60"/>
    <property type="match status" value="1"/>
</dbReference>
<evidence type="ECO:0000313" key="7">
    <source>
        <dbReference type="EMBL" id="OIK04823.1"/>
    </source>
</evidence>
<feature type="region of interest" description="Disordered" evidence="5">
    <location>
        <begin position="277"/>
        <end position="330"/>
    </location>
</feature>
<dbReference type="AlphaFoldDB" id="A0A1S2QGL9"/>
<feature type="compositionally biased region" description="Low complexity" evidence="5">
    <location>
        <begin position="357"/>
        <end position="410"/>
    </location>
</feature>
<organism evidence="7 8">
    <name type="scientific">Streptomyces monashensis</name>
    <dbReference type="NCBI Taxonomy" id="1678012"/>
    <lineage>
        <taxon>Bacteria</taxon>
        <taxon>Bacillati</taxon>
        <taxon>Actinomycetota</taxon>
        <taxon>Actinomycetes</taxon>
        <taxon>Kitasatosporales</taxon>
        <taxon>Streptomycetaceae</taxon>
        <taxon>Streptomyces</taxon>
    </lineage>
</organism>
<gene>
    <name evidence="7" type="ORF">BIV23_15850</name>
</gene>
<accession>A0A1S2QGL9</accession>
<reference evidence="7 8" key="1">
    <citation type="submission" date="2016-10" db="EMBL/GenBank/DDBJ databases">
        <title>Genome sequence of Streptomyces sp. MUSC 1.</title>
        <authorList>
            <person name="Lee L.-H."/>
            <person name="Ser H.-L."/>
            <person name="Law J.W.-F."/>
        </authorList>
    </citation>
    <scope>NUCLEOTIDE SEQUENCE [LARGE SCALE GENOMIC DNA]</scope>
    <source>
        <strain evidence="7 8">MUSC 1</strain>
    </source>
</reference>
<feature type="compositionally biased region" description="Low complexity" evidence="5">
    <location>
        <begin position="150"/>
        <end position="159"/>
    </location>
</feature>
<evidence type="ECO:0000256" key="5">
    <source>
        <dbReference type="SAM" id="MobiDB-lite"/>
    </source>
</evidence>
<dbReference type="PANTHER" id="PTHR47359">
    <property type="entry name" value="PEPTIDOGLYCAN DL-ENDOPEPTIDASE CWLO"/>
    <property type="match status" value="1"/>
</dbReference>
<dbReference type="RefSeq" id="WP_071381476.1">
    <property type="nucleotide sequence ID" value="NZ_MLYO01000025.1"/>
</dbReference>
<dbReference type="GO" id="GO:0008234">
    <property type="term" value="F:cysteine-type peptidase activity"/>
    <property type="evidence" value="ECO:0007669"/>
    <property type="project" value="UniProtKB-KW"/>
</dbReference>
<protein>
    <recommendedName>
        <fullName evidence="6">NlpC/P60 domain-containing protein</fullName>
    </recommendedName>
</protein>
<dbReference type="EMBL" id="MLYO01000025">
    <property type="protein sequence ID" value="OIK04823.1"/>
    <property type="molecule type" value="Genomic_DNA"/>
</dbReference>
<sequence>MAPESRDEVRQRIDSLYDRAEYETGNFNATRAMAAVTRSRGVPLAKRSGRRPEPALDEMARQWFDTARAKLGPTVPAALPADRLPDRSPAPARSRELPGGDTPVVRRPLELEQSPVRRAVAELTAGGSTQDAPSDGGRAALPVSRPTELPGGPAQFGTPGAPGPGGQGSVGSMTPGPLEATAVMAPLAPGPATSMAPGTQGAATLAAPGTADATTLMTPGTQGGAAWTAGDVQPGTGAALMAPTAVQGASTLMAPSAQDAAALMASGAPEATALTAHGAQGTPFGRGPAETVAPPVTEPPAAPATPVREPRILPGAAVPGRPSLAASKASNQRKLAAASDVLSRYAARFPVPATAVPAAPVTTHPPTVAPARPDAAQAGAALTGWATGQWQQAQWGPTPGGPAAAAQEPGGTAGPDAAASATTTGSFPPPAFTAPDTGAIPYPAAPATPAGTPSPTPESSRAARAATAIAFARGQIGKPCVWGAMGPGSYDCSSLTQAAWRSAGVTLPRAAHEQARAGAPVTLAGAEPGDLVLFFDDDRHVGLHVGGGMMVHAPGPGSTIREESIYGAGEAAIHRIVRPA</sequence>
<comment type="similarity">
    <text evidence="1">Belongs to the peptidase C40 family.</text>
</comment>
<feature type="region of interest" description="Disordered" evidence="5">
    <location>
        <begin position="357"/>
        <end position="463"/>
    </location>
</feature>